<keyword evidence="15" id="KW-1185">Reference proteome</keyword>
<dbReference type="PANTHER" id="PTHR46541">
    <property type="entry name" value="ZINC FINGER PROTEIN AEBP2"/>
    <property type="match status" value="1"/>
</dbReference>
<dbReference type="InterPro" id="IPR013087">
    <property type="entry name" value="Znf_C2H2_type"/>
</dbReference>
<evidence type="ECO:0000256" key="1">
    <source>
        <dbReference type="ARBA" id="ARBA00004123"/>
    </source>
</evidence>
<sequence>MDDCWTIALLPWKDFTPLSSVEINRFSFSVAVSSGASDSCQSSDTTSVSEPCSPECPASPDIPQPMPPLPASLSEETNDNCLLGSDDFDSVDYGVLPGRNCSKEDISEHSLEYQRDGLLQDGITQPNGLLDFNEHDVKYEEDCGVQKNTFQELSREQDITKKCSETENACDDSITTFNPLGVKEWEKSHIENNLDVYSQASSSSQGLSTSSFSRQSLVSSTICYNQSPTATLLTSSQSTASSQAGSPLTCKWLNCVIEVDCPSELVEHIRNVHVDSQKDGESFTCLWKGCKVYNRPSCSLSWLQRHMLTHGGNKPFKCIVDGCRQRFTSQNALERHVNSHFNSPPTSSANKNSRTKDDSPTKLVRRRKVRYRQRCWAVKTEDFFDAGIMEHIRHELMELNAVTQVDLHGKPGAVTFHSIVQGRRVEESGKVTMLLHWLPEQIIPDEWVCESQVAQMSRRTIPVTLLPRDALDTLHPSLSHLAPRKRKRK</sequence>
<dbReference type="PROSITE" id="PS50157">
    <property type="entry name" value="ZINC_FINGER_C2H2_2"/>
    <property type="match status" value="1"/>
</dbReference>
<evidence type="ECO:0000313" key="15">
    <source>
        <dbReference type="Proteomes" id="UP000694941"/>
    </source>
</evidence>
<feature type="domain" description="C2H2-type" evidence="14">
    <location>
        <begin position="316"/>
        <end position="345"/>
    </location>
</feature>
<evidence type="ECO:0000256" key="7">
    <source>
        <dbReference type="ARBA" id="ARBA00022853"/>
    </source>
</evidence>
<feature type="region of interest" description="Disordered" evidence="13">
    <location>
        <begin position="336"/>
        <end position="363"/>
    </location>
</feature>
<dbReference type="Pfam" id="PF26014">
    <property type="entry name" value="SH3_AEBP2_C"/>
    <property type="match status" value="1"/>
</dbReference>
<keyword evidence="6" id="KW-0862">Zinc</keyword>
<evidence type="ECO:0000256" key="9">
    <source>
        <dbReference type="ARBA" id="ARBA00023163"/>
    </source>
</evidence>
<proteinExistence type="inferred from homology"/>
<evidence type="ECO:0000256" key="2">
    <source>
        <dbReference type="ARBA" id="ARBA00022491"/>
    </source>
</evidence>
<evidence type="ECO:0000256" key="6">
    <source>
        <dbReference type="ARBA" id="ARBA00022833"/>
    </source>
</evidence>
<dbReference type="InterPro" id="IPR036236">
    <property type="entry name" value="Znf_C2H2_sf"/>
</dbReference>
<feature type="region of interest" description="Disordered" evidence="13">
    <location>
        <begin position="35"/>
        <end position="74"/>
    </location>
</feature>
<protein>
    <submittedName>
        <fullName evidence="16">Zinc finger protein AEBP2-like</fullName>
    </submittedName>
</protein>
<keyword evidence="2" id="KW-0678">Repressor</keyword>
<evidence type="ECO:0000256" key="5">
    <source>
        <dbReference type="ARBA" id="ARBA00022771"/>
    </source>
</evidence>
<evidence type="ECO:0000256" key="4">
    <source>
        <dbReference type="ARBA" id="ARBA00022737"/>
    </source>
</evidence>
<dbReference type="InterPro" id="IPR059034">
    <property type="entry name" value="SH3_AEBP2_C"/>
</dbReference>
<evidence type="ECO:0000256" key="3">
    <source>
        <dbReference type="ARBA" id="ARBA00022723"/>
    </source>
</evidence>
<name>A0ABM1BG94_LIMPO</name>
<feature type="compositionally biased region" description="Polar residues" evidence="13">
    <location>
        <begin position="339"/>
        <end position="352"/>
    </location>
</feature>
<dbReference type="InterPro" id="IPR052130">
    <property type="entry name" value="AEBP2/jing_C2H2-ZnF"/>
</dbReference>
<dbReference type="PANTHER" id="PTHR46541:SF1">
    <property type="entry name" value="ZINC FINGER PROTEIN AEBP2"/>
    <property type="match status" value="1"/>
</dbReference>
<dbReference type="PROSITE" id="PS00028">
    <property type="entry name" value="ZINC_FINGER_C2H2_1"/>
    <property type="match status" value="2"/>
</dbReference>
<evidence type="ECO:0000256" key="13">
    <source>
        <dbReference type="SAM" id="MobiDB-lite"/>
    </source>
</evidence>
<evidence type="ECO:0000313" key="16">
    <source>
        <dbReference type="RefSeq" id="XP_013781399.1"/>
    </source>
</evidence>
<keyword evidence="4" id="KW-0677">Repeat</keyword>
<comment type="similarity">
    <text evidence="11">Belongs to the AEBP2/jing C2H2-type zinc-finger family.</text>
</comment>
<accession>A0ABM1BG94</accession>
<dbReference type="GeneID" id="106465708"/>
<organism evidence="15 16">
    <name type="scientific">Limulus polyphemus</name>
    <name type="common">Atlantic horseshoe crab</name>
    <dbReference type="NCBI Taxonomy" id="6850"/>
    <lineage>
        <taxon>Eukaryota</taxon>
        <taxon>Metazoa</taxon>
        <taxon>Ecdysozoa</taxon>
        <taxon>Arthropoda</taxon>
        <taxon>Chelicerata</taxon>
        <taxon>Merostomata</taxon>
        <taxon>Xiphosura</taxon>
        <taxon>Limulidae</taxon>
        <taxon>Limulus</taxon>
    </lineage>
</organism>
<keyword evidence="9" id="KW-0804">Transcription</keyword>
<keyword evidence="7" id="KW-0156">Chromatin regulator</keyword>
<dbReference type="Gene3D" id="3.30.160.60">
    <property type="entry name" value="Classic Zinc Finger"/>
    <property type="match status" value="2"/>
</dbReference>
<comment type="subcellular location">
    <subcellularLocation>
        <location evidence="1">Nucleus</location>
    </subcellularLocation>
</comment>
<feature type="compositionally biased region" description="Low complexity" evidence="13">
    <location>
        <begin position="35"/>
        <end position="59"/>
    </location>
</feature>
<dbReference type="RefSeq" id="XP_013781399.1">
    <property type="nucleotide sequence ID" value="XM_013925945.2"/>
</dbReference>
<keyword evidence="10" id="KW-0539">Nucleus</keyword>
<evidence type="ECO:0000259" key="14">
    <source>
        <dbReference type="PROSITE" id="PS50157"/>
    </source>
</evidence>
<dbReference type="SMART" id="SM00355">
    <property type="entry name" value="ZnF_C2H2"/>
    <property type="match status" value="3"/>
</dbReference>
<evidence type="ECO:0000256" key="11">
    <source>
        <dbReference type="ARBA" id="ARBA00037930"/>
    </source>
</evidence>
<evidence type="ECO:0000256" key="12">
    <source>
        <dbReference type="PROSITE-ProRule" id="PRU00042"/>
    </source>
</evidence>
<evidence type="ECO:0000256" key="8">
    <source>
        <dbReference type="ARBA" id="ARBA00023015"/>
    </source>
</evidence>
<keyword evidence="8" id="KW-0805">Transcription regulation</keyword>
<dbReference type="Proteomes" id="UP000694941">
    <property type="component" value="Unplaced"/>
</dbReference>
<gene>
    <name evidence="16" type="primary">LOC106465708</name>
</gene>
<dbReference type="SUPFAM" id="SSF57667">
    <property type="entry name" value="beta-beta-alpha zinc fingers"/>
    <property type="match status" value="2"/>
</dbReference>
<evidence type="ECO:0000256" key="10">
    <source>
        <dbReference type="ARBA" id="ARBA00023242"/>
    </source>
</evidence>
<feature type="compositionally biased region" description="Pro residues" evidence="13">
    <location>
        <begin position="60"/>
        <end position="70"/>
    </location>
</feature>
<keyword evidence="5 12" id="KW-0863">Zinc-finger</keyword>
<keyword evidence="3" id="KW-0479">Metal-binding</keyword>
<reference evidence="16" key="1">
    <citation type="submission" date="2025-08" db="UniProtKB">
        <authorList>
            <consortium name="RefSeq"/>
        </authorList>
    </citation>
    <scope>IDENTIFICATION</scope>
    <source>
        <tissue evidence="16">Muscle</tissue>
    </source>
</reference>